<reference evidence="28 29" key="1">
    <citation type="submission" date="2018-11" db="EMBL/GenBank/DDBJ databases">
        <authorList>
            <person name="Lopez-Roques C."/>
            <person name="Donnadieu C."/>
            <person name="Bouchez O."/>
            <person name="Klopp C."/>
            <person name="Cabau C."/>
            <person name="Zahm M."/>
        </authorList>
    </citation>
    <scope>NUCLEOTIDE SEQUENCE [LARGE SCALE GENOMIC DNA]</scope>
    <source>
        <strain evidence="28">RS831</strain>
        <tissue evidence="28">Whole body</tissue>
    </source>
</reference>
<dbReference type="Pfam" id="PF01429">
    <property type="entry name" value="MBD"/>
    <property type="match status" value="1"/>
</dbReference>
<dbReference type="EMBL" id="CM012438">
    <property type="protein sequence ID" value="RVE75147.1"/>
    <property type="molecule type" value="Genomic_DNA"/>
</dbReference>
<dbReference type="GO" id="GO:0140947">
    <property type="term" value="F:histone H3K9me2 methyltransferase activity"/>
    <property type="evidence" value="ECO:0007669"/>
    <property type="project" value="UniProtKB-EC"/>
</dbReference>
<keyword evidence="18" id="KW-0539">Nucleus</keyword>
<evidence type="ECO:0000256" key="22">
    <source>
        <dbReference type="ARBA" id="ARBA00042995"/>
    </source>
</evidence>
<dbReference type="InterPro" id="IPR012349">
    <property type="entry name" value="Split_barrel_FMN-bd"/>
</dbReference>
<evidence type="ECO:0000256" key="2">
    <source>
        <dbReference type="ARBA" id="ARBA00004286"/>
    </source>
</evidence>
<dbReference type="InterPro" id="IPR051516">
    <property type="entry name" value="SETDB_methyltransferase"/>
</dbReference>
<proteinExistence type="inferred from homology"/>
<evidence type="ECO:0000256" key="13">
    <source>
        <dbReference type="ARBA" id="ARBA00022729"/>
    </source>
</evidence>
<dbReference type="PANTHER" id="PTHR46024">
    <property type="entry name" value="HISTONE-LYSINE N-METHYLTRANSFERASE EGGLESS"/>
    <property type="match status" value="1"/>
</dbReference>
<evidence type="ECO:0000256" key="10">
    <source>
        <dbReference type="ARBA" id="ARBA00022679"/>
    </source>
</evidence>
<protein>
    <recommendedName>
        <fullName evidence="21">Histone-lysine N-methyltransferase SETDB2</fullName>
        <ecNumber evidence="20">2.1.1.366</ecNumber>
    </recommendedName>
    <alternativeName>
        <fullName evidence="22">SET domain bifurcated 2</fullName>
    </alternativeName>
</protein>
<dbReference type="PROSITE" id="PS50982">
    <property type="entry name" value="MBD"/>
    <property type="match status" value="1"/>
</dbReference>
<sequence length="851" mass="94154">MRYKLRRRASRMLTSCCVEMEDNLLDPEELERAKIFWAKEDVDQLFSNVFGYLEHLKTVLKSSTATDKEYIQGLQLLELLDCSSSTSSSCLQDQDSSVVQVVIGSGEVLPADPPDPGPPCAPSEESGSSAAPPAGREELLPPLVPVQLQYQPHQCCKACLPSLPRMPQPTLPFWGQNPLKVPLLCGFKRLTSRPGGGVSPSGEEEEHQEEEETETDVFYKAPCGQSLRSFEDVAVFLVATESYDLLQVDFFTFNPSVQLDPPSALEAQPPNKDVSRGQEPTPVELCLASGASQPPEFRYRKDRWPHGCFLSRGPTLFRACCDCTDGCSDAQSCACVAMTACGRSYSYLRLRQPVEPGLFECGPWCDCDRARCQNRLVQRGIRVRLQVFQTEDRGWGVRCRDDLDRGTFVCIYAGVVLQKVLSSDELPPPKLTRADQPSDDEVEVVTEWRAPPVLEERRNVDTPPPCPNVPVIQTPAEAAAPPSHQQVQTVVVGGPDLLSASTGDLQEMKISLTTVGQAANRPKRGLKRAAIMEDVCFVDASKEGNVSRFINHSCQPNLFIQNVFIDSHDPLFPVVAFFTSRAVKAGTELTWNYSAYTPGPPQQRQEVPCLCRSDKYLQSDRKRYPLIYSRSSASTSDVDSSYSGFNPNMSAPVRPALLLLLGLSWAAVSSACSLQIPPHQEVARVARFVAHQCDWASMATISTHKPVVGQPFSNVFSVSDGPRGSSTGVPYLYLTDMEVSVQDLQVNPQASLSMSLAQTDYCKQQGFDPQSPLCAHVILSGSVVQVNGTEAEFAKKALFSRHPEMMEWPKDHDWFFAKFNITQVWVLDYFGGIKTVSPEEYFQAAPHRKQN</sequence>
<keyword evidence="6" id="KW-0217">Developmental protein</keyword>
<feature type="domain" description="MBD" evidence="27">
    <location>
        <begin position="189"/>
        <end position="258"/>
    </location>
</feature>
<dbReference type="Pfam" id="PF13883">
    <property type="entry name" value="CREG_beta-barrel"/>
    <property type="match status" value="1"/>
</dbReference>
<keyword evidence="19" id="KW-0131">Cell cycle</keyword>
<dbReference type="Gene3D" id="2.170.270.10">
    <property type="entry name" value="SET domain"/>
    <property type="match status" value="2"/>
</dbReference>
<evidence type="ECO:0000259" key="26">
    <source>
        <dbReference type="PROSITE" id="PS50867"/>
    </source>
</evidence>
<evidence type="ECO:0000256" key="8">
    <source>
        <dbReference type="ARBA" id="ARBA00022603"/>
    </source>
</evidence>
<feature type="region of interest" description="Disordered" evidence="24">
    <location>
        <begin position="192"/>
        <end position="215"/>
    </location>
</feature>
<accession>A0A3S2Q0I6</accession>
<feature type="compositionally biased region" description="Low complexity" evidence="24">
    <location>
        <begin position="122"/>
        <end position="134"/>
    </location>
</feature>
<keyword evidence="8" id="KW-0489">Methyltransferase</keyword>
<evidence type="ECO:0000256" key="15">
    <source>
        <dbReference type="ARBA" id="ARBA00022833"/>
    </source>
</evidence>
<dbReference type="GO" id="GO:0005576">
    <property type="term" value="C:extracellular region"/>
    <property type="evidence" value="ECO:0007669"/>
    <property type="project" value="UniProtKB-SubCell"/>
</dbReference>
<keyword evidence="15" id="KW-0862">Zinc</keyword>
<dbReference type="GO" id="GO:0051301">
    <property type="term" value="P:cell division"/>
    <property type="evidence" value="ECO:0007669"/>
    <property type="project" value="UniProtKB-KW"/>
</dbReference>
<evidence type="ECO:0000259" key="27">
    <source>
        <dbReference type="PROSITE" id="PS50982"/>
    </source>
</evidence>
<keyword evidence="29" id="KW-1185">Reference proteome</keyword>
<name>A0A3S2Q0I6_ORYJA</name>
<dbReference type="InterPro" id="IPR055343">
    <property type="entry name" value="CREG_beta-barrel"/>
</dbReference>
<comment type="subcellular location">
    <subcellularLocation>
        <location evidence="2">Chromosome</location>
    </subcellularLocation>
    <subcellularLocation>
        <location evidence="1">Nucleus</location>
    </subcellularLocation>
    <subcellularLocation>
        <location evidence="3">Secreted</location>
    </subcellularLocation>
</comment>
<keyword evidence="13" id="KW-0732">Signal</keyword>
<comment type="catalytic activity">
    <reaction evidence="23">
        <text>N(6),N(6)-dimethyl-L-lysyl(9)-[histone H3] + S-adenosyl-L-methionine = N(6),N(6),N(6)-trimethyl-L-lysyl(9)-[histone H3] + S-adenosyl-L-homocysteine + H(+)</text>
        <dbReference type="Rhea" id="RHEA:60288"/>
        <dbReference type="Rhea" id="RHEA-COMP:15538"/>
        <dbReference type="Rhea" id="RHEA-COMP:15541"/>
        <dbReference type="ChEBI" id="CHEBI:15378"/>
        <dbReference type="ChEBI" id="CHEBI:57856"/>
        <dbReference type="ChEBI" id="CHEBI:59789"/>
        <dbReference type="ChEBI" id="CHEBI:61961"/>
        <dbReference type="ChEBI" id="CHEBI:61976"/>
        <dbReference type="EC" id="2.1.1.366"/>
    </reaction>
</comment>
<evidence type="ECO:0000256" key="20">
    <source>
        <dbReference type="ARBA" id="ARBA00039052"/>
    </source>
</evidence>
<dbReference type="PROSITE" id="PS50867">
    <property type="entry name" value="PRE_SET"/>
    <property type="match status" value="1"/>
</dbReference>
<evidence type="ECO:0000256" key="5">
    <source>
        <dbReference type="ARBA" id="ARBA00022454"/>
    </source>
</evidence>
<dbReference type="PANTHER" id="PTHR46024:SF3">
    <property type="entry name" value="HISTONE-LYSINE N-METHYLTRANSFERASE SETDB2"/>
    <property type="match status" value="1"/>
</dbReference>
<dbReference type="GO" id="GO:0005737">
    <property type="term" value="C:cytoplasm"/>
    <property type="evidence" value="ECO:0007669"/>
    <property type="project" value="UniProtKB-ARBA"/>
</dbReference>
<dbReference type="GO" id="GO:0005694">
    <property type="term" value="C:chromosome"/>
    <property type="evidence" value="ECO:0007669"/>
    <property type="project" value="UniProtKB-SubCell"/>
</dbReference>
<dbReference type="GO" id="GO:0005634">
    <property type="term" value="C:nucleus"/>
    <property type="evidence" value="ECO:0007669"/>
    <property type="project" value="UniProtKB-SubCell"/>
</dbReference>
<evidence type="ECO:0000256" key="23">
    <source>
        <dbReference type="ARBA" id="ARBA00049087"/>
    </source>
</evidence>
<keyword evidence="16" id="KW-0156">Chromatin regulator</keyword>
<evidence type="ECO:0000256" key="14">
    <source>
        <dbReference type="ARBA" id="ARBA00022776"/>
    </source>
</evidence>
<dbReference type="InterPro" id="IPR001214">
    <property type="entry name" value="SET_dom"/>
</dbReference>
<evidence type="ECO:0000256" key="19">
    <source>
        <dbReference type="ARBA" id="ARBA00023306"/>
    </source>
</evidence>
<keyword evidence="17" id="KW-0325">Glycoprotein</keyword>
<dbReference type="PROSITE" id="PS50280">
    <property type="entry name" value="SET"/>
    <property type="match status" value="1"/>
</dbReference>
<feature type="domain" description="Pre-SET" evidence="26">
    <location>
        <begin position="319"/>
        <end position="380"/>
    </location>
</feature>
<evidence type="ECO:0000256" key="18">
    <source>
        <dbReference type="ARBA" id="ARBA00023242"/>
    </source>
</evidence>
<evidence type="ECO:0000256" key="9">
    <source>
        <dbReference type="ARBA" id="ARBA00022618"/>
    </source>
</evidence>
<gene>
    <name evidence="28" type="ORF">OJAV_G00013800</name>
</gene>
<evidence type="ECO:0000256" key="11">
    <source>
        <dbReference type="ARBA" id="ARBA00022691"/>
    </source>
</evidence>
<evidence type="ECO:0000256" key="21">
    <source>
        <dbReference type="ARBA" id="ARBA00040299"/>
    </source>
</evidence>
<dbReference type="GO" id="GO:0008270">
    <property type="term" value="F:zinc ion binding"/>
    <property type="evidence" value="ECO:0007669"/>
    <property type="project" value="InterPro"/>
</dbReference>
<dbReference type="SUPFAM" id="SSF82199">
    <property type="entry name" value="SET domain"/>
    <property type="match status" value="1"/>
</dbReference>
<feature type="compositionally biased region" description="Acidic residues" evidence="24">
    <location>
        <begin position="202"/>
        <end position="215"/>
    </location>
</feature>
<evidence type="ECO:0000256" key="6">
    <source>
        <dbReference type="ARBA" id="ARBA00022473"/>
    </source>
</evidence>
<evidence type="ECO:0000256" key="3">
    <source>
        <dbReference type="ARBA" id="ARBA00004613"/>
    </source>
</evidence>
<dbReference type="InterPro" id="IPR007728">
    <property type="entry name" value="Pre-SET_dom"/>
</dbReference>
<dbReference type="GO" id="GO:0010629">
    <property type="term" value="P:negative regulation of gene expression"/>
    <property type="evidence" value="ECO:0007669"/>
    <property type="project" value="TreeGrafter"/>
</dbReference>
<evidence type="ECO:0000256" key="7">
    <source>
        <dbReference type="ARBA" id="ARBA00022525"/>
    </source>
</evidence>
<dbReference type="InterPro" id="IPR016177">
    <property type="entry name" value="DNA-bd_dom_sf"/>
</dbReference>
<reference evidence="28 29" key="2">
    <citation type="submission" date="2019-01" db="EMBL/GenBank/DDBJ databases">
        <title>A chromosome length genome reference of the Java medaka (oryzias javanicus).</title>
        <authorList>
            <person name="Herpin A."/>
            <person name="Takehana Y."/>
            <person name="Naruse K."/>
            <person name="Ansai S."/>
            <person name="Kawaguchi M."/>
        </authorList>
    </citation>
    <scope>NUCLEOTIDE SEQUENCE [LARGE SCALE GENOMIC DNA]</scope>
    <source>
        <strain evidence="28">RS831</strain>
        <tissue evidence="28">Whole body</tissue>
    </source>
</reference>
<evidence type="ECO:0000313" key="28">
    <source>
        <dbReference type="EMBL" id="RVE75147.1"/>
    </source>
</evidence>
<keyword evidence="12" id="KW-0479">Metal-binding</keyword>
<dbReference type="SMART" id="SM00391">
    <property type="entry name" value="MBD"/>
    <property type="match status" value="1"/>
</dbReference>
<evidence type="ECO:0000256" key="24">
    <source>
        <dbReference type="SAM" id="MobiDB-lite"/>
    </source>
</evidence>
<keyword evidence="7" id="KW-0964">Secreted</keyword>
<keyword evidence="14" id="KW-0498">Mitosis</keyword>
<feature type="region of interest" description="Disordered" evidence="24">
    <location>
        <begin position="107"/>
        <end position="137"/>
    </location>
</feature>
<feature type="domain" description="SET" evidence="25">
    <location>
        <begin position="383"/>
        <end position="594"/>
    </location>
</feature>
<dbReference type="GO" id="GO:0032259">
    <property type="term" value="P:methylation"/>
    <property type="evidence" value="ECO:0007669"/>
    <property type="project" value="UniProtKB-KW"/>
</dbReference>
<dbReference type="FunFam" id="2.30.110.10:FF:000004">
    <property type="entry name" value="Cellular repressor of E1A-stimulated genes 1"/>
    <property type="match status" value="1"/>
</dbReference>
<keyword evidence="9" id="KW-0132">Cell division</keyword>
<keyword evidence="10" id="KW-0808">Transferase</keyword>
<dbReference type="OrthoDB" id="5792673at2759"/>
<keyword evidence="5" id="KW-0158">Chromosome</keyword>
<dbReference type="EC" id="2.1.1.366" evidence="20"/>
<dbReference type="InterPro" id="IPR046341">
    <property type="entry name" value="SET_dom_sf"/>
</dbReference>
<dbReference type="SMART" id="SM00468">
    <property type="entry name" value="PreSET"/>
    <property type="match status" value="1"/>
</dbReference>
<evidence type="ECO:0000313" key="29">
    <source>
        <dbReference type="Proteomes" id="UP000283210"/>
    </source>
</evidence>
<evidence type="ECO:0000259" key="25">
    <source>
        <dbReference type="PROSITE" id="PS50280"/>
    </source>
</evidence>
<dbReference type="AlphaFoldDB" id="A0A3S2Q0I6"/>
<dbReference type="Gene3D" id="2.30.110.10">
    <property type="entry name" value="Electron Transport, Fmn-binding Protein, Chain A"/>
    <property type="match status" value="1"/>
</dbReference>
<organism evidence="28 29">
    <name type="scientific">Oryzias javanicus</name>
    <name type="common">Javanese ricefish</name>
    <name type="synonym">Aplocheilus javanicus</name>
    <dbReference type="NCBI Taxonomy" id="123683"/>
    <lineage>
        <taxon>Eukaryota</taxon>
        <taxon>Metazoa</taxon>
        <taxon>Chordata</taxon>
        <taxon>Craniata</taxon>
        <taxon>Vertebrata</taxon>
        <taxon>Euteleostomi</taxon>
        <taxon>Actinopterygii</taxon>
        <taxon>Neopterygii</taxon>
        <taxon>Teleostei</taxon>
        <taxon>Neoteleostei</taxon>
        <taxon>Acanthomorphata</taxon>
        <taxon>Ovalentaria</taxon>
        <taxon>Atherinomorphae</taxon>
        <taxon>Beloniformes</taxon>
        <taxon>Adrianichthyidae</taxon>
        <taxon>Oryziinae</taxon>
        <taxon>Oryzias</taxon>
    </lineage>
</organism>
<dbReference type="Pfam" id="PF00856">
    <property type="entry name" value="SET"/>
    <property type="match status" value="1"/>
</dbReference>
<evidence type="ECO:0000256" key="12">
    <source>
        <dbReference type="ARBA" id="ARBA00022723"/>
    </source>
</evidence>
<evidence type="ECO:0000256" key="4">
    <source>
        <dbReference type="ARBA" id="ARBA00009230"/>
    </source>
</evidence>
<dbReference type="SMART" id="SM00317">
    <property type="entry name" value="SET"/>
    <property type="match status" value="1"/>
</dbReference>
<comment type="similarity">
    <text evidence="4">Belongs to the CREG family.</text>
</comment>
<evidence type="ECO:0000256" key="1">
    <source>
        <dbReference type="ARBA" id="ARBA00004123"/>
    </source>
</evidence>
<dbReference type="SUPFAM" id="SSF50475">
    <property type="entry name" value="FMN-binding split barrel"/>
    <property type="match status" value="1"/>
</dbReference>
<evidence type="ECO:0000256" key="17">
    <source>
        <dbReference type="ARBA" id="ARBA00023180"/>
    </source>
</evidence>
<dbReference type="SUPFAM" id="SSF54171">
    <property type="entry name" value="DNA-binding domain"/>
    <property type="match status" value="1"/>
</dbReference>
<dbReference type="GO" id="GO:0012505">
    <property type="term" value="C:endomembrane system"/>
    <property type="evidence" value="ECO:0007669"/>
    <property type="project" value="UniProtKB-ARBA"/>
</dbReference>
<dbReference type="Pfam" id="PF05033">
    <property type="entry name" value="Pre-SET"/>
    <property type="match status" value="1"/>
</dbReference>
<keyword evidence="11" id="KW-0949">S-adenosyl-L-methionine</keyword>
<dbReference type="GO" id="GO:0003677">
    <property type="term" value="F:DNA binding"/>
    <property type="evidence" value="ECO:0007669"/>
    <property type="project" value="InterPro"/>
</dbReference>
<dbReference type="InterPro" id="IPR001739">
    <property type="entry name" value="Methyl_CpG_DNA-bd"/>
</dbReference>
<dbReference type="GO" id="GO:0070828">
    <property type="term" value="P:heterochromatin organization"/>
    <property type="evidence" value="ECO:0007669"/>
    <property type="project" value="TreeGrafter"/>
</dbReference>
<feature type="compositionally biased region" description="Pro residues" evidence="24">
    <location>
        <begin position="111"/>
        <end position="121"/>
    </location>
</feature>
<dbReference type="Proteomes" id="UP000283210">
    <property type="component" value="Chromosome 2"/>
</dbReference>
<evidence type="ECO:0000256" key="16">
    <source>
        <dbReference type="ARBA" id="ARBA00022853"/>
    </source>
</evidence>